<sequence>MGTTVSHFPPTPANYPVFSLTIRTQDKIKVVDANATVVNIIRANLQKHYGERSVLGAKIVEETAMQTNVVCARERRN</sequence>
<protein>
    <submittedName>
        <fullName evidence="1">Uncharacterized protein</fullName>
    </submittedName>
</protein>
<reference evidence="1 2" key="2">
    <citation type="journal article" date="2019" name="G3 (Bethesda)">
        <title>Hybrid Assembly of the Genome of the Entomopathogenic Nematode Steinernema carpocapsae Identifies the X-Chromosome.</title>
        <authorList>
            <person name="Serra L."/>
            <person name="Macchietto M."/>
            <person name="Macias-Munoz A."/>
            <person name="McGill C.J."/>
            <person name="Rodriguez I.M."/>
            <person name="Rodriguez B."/>
            <person name="Murad R."/>
            <person name="Mortazavi A."/>
        </authorList>
    </citation>
    <scope>NUCLEOTIDE SEQUENCE [LARGE SCALE GENOMIC DNA]</scope>
    <source>
        <strain evidence="1 2">ALL</strain>
    </source>
</reference>
<reference evidence="1 2" key="1">
    <citation type="journal article" date="2015" name="Genome Biol.">
        <title>Comparative genomics of Steinernema reveals deeply conserved gene regulatory networks.</title>
        <authorList>
            <person name="Dillman A.R."/>
            <person name="Macchietto M."/>
            <person name="Porter C.F."/>
            <person name="Rogers A."/>
            <person name="Williams B."/>
            <person name="Antoshechkin I."/>
            <person name="Lee M.M."/>
            <person name="Goodwin Z."/>
            <person name="Lu X."/>
            <person name="Lewis E.E."/>
            <person name="Goodrich-Blair H."/>
            <person name="Stock S.P."/>
            <person name="Adams B.J."/>
            <person name="Sternberg P.W."/>
            <person name="Mortazavi A."/>
        </authorList>
    </citation>
    <scope>NUCLEOTIDE SEQUENCE [LARGE SCALE GENOMIC DNA]</scope>
    <source>
        <strain evidence="1 2">ALL</strain>
    </source>
</reference>
<comment type="caution">
    <text evidence="1">The sequence shown here is derived from an EMBL/GenBank/DDBJ whole genome shotgun (WGS) entry which is preliminary data.</text>
</comment>
<keyword evidence="2" id="KW-1185">Reference proteome</keyword>
<dbReference type="OrthoDB" id="5857413at2759"/>
<dbReference type="AlphaFoldDB" id="A0A4U5LXN7"/>
<dbReference type="Proteomes" id="UP000298663">
    <property type="component" value="Unassembled WGS sequence"/>
</dbReference>
<accession>A0A4U5LXN7</accession>
<dbReference type="EMBL" id="AZBU02000011">
    <property type="protein sequence ID" value="TKR61014.1"/>
    <property type="molecule type" value="Genomic_DNA"/>
</dbReference>
<evidence type="ECO:0000313" key="2">
    <source>
        <dbReference type="Proteomes" id="UP000298663"/>
    </source>
</evidence>
<organism evidence="1 2">
    <name type="scientific">Steinernema carpocapsae</name>
    <name type="common">Entomopathogenic nematode</name>
    <dbReference type="NCBI Taxonomy" id="34508"/>
    <lineage>
        <taxon>Eukaryota</taxon>
        <taxon>Metazoa</taxon>
        <taxon>Ecdysozoa</taxon>
        <taxon>Nematoda</taxon>
        <taxon>Chromadorea</taxon>
        <taxon>Rhabditida</taxon>
        <taxon>Tylenchina</taxon>
        <taxon>Panagrolaimomorpha</taxon>
        <taxon>Strongyloidoidea</taxon>
        <taxon>Steinernematidae</taxon>
        <taxon>Steinernema</taxon>
    </lineage>
</organism>
<gene>
    <name evidence="1" type="ORF">L596_028185</name>
</gene>
<evidence type="ECO:0000313" key="1">
    <source>
        <dbReference type="EMBL" id="TKR61014.1"/>
    </source>
</evidence>
<name>A0A4U5LXN7_STECR</name>
<proteinExistence type="predicted"/>